<dbReference type="EMBL" id="JAPQKH010000003">
    <property type="protein sequence ID" value="KAJ5108478.1"/>
    <property type="molecule type" value="Genomic_DNA"/>
</dbReference>
<keyword evidence="3" id="KW-1185">Reference proteome</keyword>
<dbReference type="AlphaFoldDB" id="A0A9W9KK91"/>
<dbReference type="Proteomes" id="UP001149165">
    <property type="component" value="Unassembled WGS sequence"/>
</dbReference>
<evidence type="ECO:0000313" key="2">
    <source>
        <dbReference type="EMBL" id="KAJ5108478.1"/>
    </source>
</evidence>
<proteinExistence type="predicted"/>
<gene>
    <name evidence="2" type="ORF">N7456_005153</name>
</gene>
<feature type="region of interest" description="Disordered" evidence="1">
    <location>
        <begin position="46"/>
        <end position="80"/>
    </location>
</feature>
<protein>
    <submittedName>
        <fullName evidence="2">Uncharacterized protein</fullName>
    </submittedName>
</protein>
<sequence>SANSTFIFPFLSPPQTLYGVVESHFVLVMHTSLDEVLLATCPSYFPSGGLPSRVQRPVLPNPKGSGVSPVESPPSPLGAR</sequence>
<evidence type="ECO:0000256" key="1">
    <source>
        <dbReference type="SAM" id="MobiDB-lite"/>
    </source>
</evidence>
<accession>A0A9W9KK91</accession>
<reference evidence="2" key="2">
    <citation type="journal article" date="2023" name="IMA Fungus">
        <title>Comparative genomic study of the Penicillium genus elucidates a diverse pangenome and 15 lateral gene transfer events.</title>
        <authorList>
            <person name="Petersen C."/>
            <person name="Sorensen T."/>
            <person name="Nielsen M.R."/>
            <person name="Sondergaard T.E."/>
            <person name="Sorensen J.L."/>
            <person name="Fitzpatrick D.A."/>
            <person name="Frisvad J.C."/>
            <person name="Nielsen K.L."/>
        </authorList>
    </citation>
    <scope>NUCLEOTIDE SEQUENCE</scope>
    <source>
        <strain evidence="2">IBT 30069</strain>
    </source>
</reference>
<name>A0A9W9KK91_9EURO</name>
<evidence type="ECO:0000313" key="3">
    <source>
        <dbReference type="Proteomes" id="UP001149165"/>
    </source>
</evidence>
<feature type="compositionally biased region" description="Pro residues" evidence="1">
    <location>
        <begin position="71"/>
        <end position="80"/>
    </location>
</feature>
<organism evidence="2 3">
    <name type="scientific">Penicillium angulare</name>
    <dbReference type="NCBI Taxonomy" id="116970"/>
    <lineage>
        <taxon>Eukaryota</taxon>
        <taxon>Fungi</taxon>
        <taxon>Dikarya</taxon>
        <taxon>Ascomycota</taxon>
        <taxon>Pezizomycotina</taxon>
        <taxon>Eurotiomycetes</taxon>
        <taxon>Eurotiomycetidae</taxon>
        <taxon>Eurotiales</taxon>
        <taxon>Aspergillaceae</taxon>
        <taxon>Penicillium</taxon>
    </lineage>
</organism>
<feature type="non-terminal residue" evidence="2">
    <location>
        <position position="1"/>
    </location>
</feature>
<comment type="caution">
    <text evidence="2">The sequence shown here is derived from an EMBL/GenBank/DDBJ whole genome shotgun (WGS) entry which is preliminary data.</text>
</comment>
<reference evidence="2" key="1">
    <citation type="submission" date="2022-11" db="EMBL/GenBank/DDBJ databases">
        <authorList>
            <person name="Petersen C."/>
        </authorList>
    </citation>
    <scope>NUCLEOTIDE SEQUENCE</scope>
    <source>
        <strain evidence="2">IBT 30069</strain>
    </source>
</reference>